<feature type="domain" description="GGDEF" evidence="4">
    <location>
        <begin position="303"/>
        <end position="438"/>
    </location>
</feature>
<feature type="transmembrane region" description="Helical" evidence="1">
    <location>
        <begin position="41"/>
        <end position="61"/>
    </location>
</feature>
<keyword evidence="1" id="KW-0472">Membrane</keyword>
<dbReference type="Pfam" id="PF08448">
    <property type="entry name" value="PAS_4"/>
    <property type="match status" value="1"/>
</dbReference>
<dbReference type="SMART" id="SM00052">
    <property type="entry name" value="EAL"/>
    <property type="match status" value="1"/>
</dbReference>
<evidence type="ECO:0000256" key="1">
    <source>
        <dbReference type="SAM" id="Phobius"/>
    </source>
</evidence>
<dbReference type="Pfam" id="PF00990">
    <property type="entry name" value="GGDEF"/>
    <property type="match status" value="1"/>
</dbReference>
<reference evidence="5 6" key="1">
    <citation type="journal article" date="2012" name="J. Bacteriol.">
        <title>Complete genome sequences of Methylophaga sp. strain JAM1 and Methylophaga sp. strain JAM7.</title>
        <authorList>
            <person name="Villeneuve C."/>
            <person name="Martineau C."/>
            <person name="Mauffrey F."/>
            <person name="Villemur R."/>
        </authorList>
    </citation>
    <scope>NUCLEOTIDE SEQUENCE [LARGE SCALE GENOMIC DNA]</scope>
    <source>
        <strain evidence="5 6">JAM7</strain>
    </source>
</reference>
<evidence type="ECO:0000313" key="5">
    <source>
        <dbReference type="EMBL" id="AFJ01243.1"/>
    </source>
</evidence>
<feature type="transmembrane region" description="Helical" evidence="1">
    <location>
        <begin position="12"/>
        <end position="29"/>
    </location>
</feature>
<dbReference type="InterPro" id="IPR013656">
    <property type="entry name" value="PAS_4"/>
</dbReference>
<dbReference type="CDD" id="cd00130">
    <property type="entry name" value="PAS"/>
    <property type="match status" value="1"/>
</dbReference>
<dbReference type="PROSITE" id="PS50112">
    <property type="entry name" value="PAS"/>
    <property type="match status" value="1"/>
</dbReference>
<dbReference type="Gene3D" id="3.30.70.270">
    <property type="match status" value="1"/>
</dbReference>
<dbReference type="SUPFAM" id="SSF55785">
    <property type="entry name" value="PYP-like sensor domain (PAS domain)"/>
    <property type="match status" value="1"/>
</dbReference>
<feature type="domain" description="EAL" evidence="3">
    <location>
        <begin position="449"/>
        <end position="704"/>
    </location>
</feature>
<dbReference type="Pfam" id="PF00563">
    <property type="entry name" value="EAL"/>
    <property type="match status" value="1"/>
</dbReference>
<dbReference type="eggNOG" id="COG5001">
    <property type="taxonomic scope" value="Bacteria"/>
</dbReference>
<evidence type="ECO:0000259" key="3">
    <source>
        <dbReference type="PROSITE" id="PS50883"/>
    </source>
</evidence>
<dbReference type="InterPro" id="IPR035919">
    <property type="entry name" value="EAL_sf"/>
</dbReference>
<name>I1YEA0_METFJ</name>
<evidence type="ECO:0000259" key="2">
    <source>
        <dbReference type="PROSITE" id="PS50112"/>
    </source>
</evidence>
<dbReference type="InterPro" id="IPR035965">
    <property type="entry name" value="PAS-like_dom_sf"/>
</dbReference>
<dbReference type="PROSITE" id="PS50883">
    <property type="entry name" value="EAL"/>
    <property type="match status" value="1"/>
</dbReference>
<dbReference type="KEGG" id="mec:Q7C_58"/>
<dbReference type="OrthoDB" id="9813913at2"/>
<feature type="domain" description="PAS" evidence="2">
    <location>
        <begin position="145"/>
        <end position="215"/>
    </location>
</feature>
<accession>I1YEA0</accession>
<evidence type="ECO:0000259" key="4">
    <source>
        <dbReference type="PROSITE" id="PS50887"/>
    </source>
</evidence>
<dbReference type="Proteomes" id="UP000009145">
    <property type="component" value="Chromosome"/>
</dbReference>
<dbReference type="InterPro" id="IPR029787">
    <property type="entry name" value="Nucleotide_cyclase"/>
</dbReference>
<dbReference type="STRING" id="754477.Q7C_58"/>
<dbReference type="NCBIfam" id="TIGR00254">
    <property type="entry name" value="GGDEF"/>
    <property type="match status" value="1"/>
</dbReference>
<dbReference type="InterPro" id="IPR000160">
    <property type="entry name" value="GGDEF_dom"/>
</dbReference>
<keyword evidence="1" id="KW-0812">Transmembrane</keyword>
<dbReference type="CDD" id="cd01948">
    <property type="entry name" value="EAL"/>
    <property type="match status" value="1"/>
</dbReference>
<dbReference type="InterPro" id="IPR043128">
    <property type="entry name" value="Rev_trsase/Diguanyl_cyclase"/>
</dbReference>
<dbReference type="SUPFAM" id="SSF141868">
    <property type="entry name" value="EAL domain-like"/>
    <property type="match status" value="1"/>
</dbReference>
<dbReference type="Gene3D" id="3.20.20.450">
    <property type="entry name" value="EAL domain"/>
    <property type="match status" value="1"/>
</dbReference>
<dbReference type="InterPro" id="IPR001633">
    <property type="entry name" value="EAL_dom"/>
</dbReference>
<dbReference type="InterPro" id="IPR000014">
    <property type="entry name" value="PAS"/>
</dbReference>
<dbReference type="SMART" id="SM00267">
    <property type="entry name" value="GGDEF"/>
    <property type="match status" value="1"/>
</dbReference>
<dbReference type="NCBIfam" id="TIGR00229">
    <property type="entry name" value="sensory_box"/>
    <property type="match status" value="1"/>
</dbReference>
<dbReference type="Gene3D" id="3.30.450.20">
    <property type="entry name" value="PAS domain"/>
    <property type="match status" value="1"/>
</dbReference>
<dbReference type="PATRIC" id="fig|754477.3.peg.59"/>
<dbReference type="InterPro" id="IPR052155">
    <property type="entry name" value="Biofilm_reg_signaling"/>
</dbReference>
<dbReference type="PANTHER" id="PTHR44757:SF2">
    <property type="entry name" value="BIOFILM ARCHITECTURE MAINTENANCE PROTEIN MBAA"/>
    <property type="match status" value="1"/>
</dbReference>
<keyword evidence="6" id="KW-1185">Reference proteome</keyword>
<evidence type="ECO:0000313" key="6">
    <source>
        <dbReference type="Proteomes" id="UP000009145"/>
    </source>
</evidence>
<dbReference type="SMART" id="SM00091">
    <property type="entry name" value="PAS"/>
    <property type="match status" value="1"/>
</dbReference>
<dbReference type="PANTHER" id="PTHR44757">
    <property type="entry name" value="DIGUANYLATE CYCLASE DGCP"/>
    <property type="match status" value="1"/>
</dbReference>
<dbReference type="PROSITE" id="PS50887">
    <property type="entry name" value="GGDEF"/>
    <property type="match status" value="1"/>
</dbReference>
<dbReference type="SUPFAM" id="SSF55073">
    <property type="entry name" value="Nucleotide cyclase"/>
    <property type="match status" value="1"/>
</dbReference>
<sequence>MSNAAKQVTHFLVSFIANFAVVSIVIWTVHEQNQLDPLVKMGLALVAAVVLSVLTLFLRFFQYNSQTKLAQQSYNLIQEKIRLIQARRYDQAKSIQFEKQSSELTQSALLMSELDQLATKLNSVDEQAAQRIRESHHNVDTVNQELSRVREVINSAQMLIMSVDTHLDIQFFNRYAEQITGRHAKDLLDKGAANLFSPHDWHEMRHHYESLLQGQTKQARQETEIINGAGQIRKIWWLHSLLDDVNEVRVLSIGHDITEQKQVEDRVVWLAAHDALTGLPSIEKFQEQLNDNLLYAKRHDKHHSLFYVHIDFPAYQKRDSSLSAEICDEIRQKVANKIQSMAQQPELVTRLNEQDFVLLQLDTTDASRQQFTDKLLGSLTTLALKTPAKQLPIYVYAGVIDLPYEQADSSELLAFAELAAFRAKHQSSQASLAHVFEVSEQTAADLAGRIYWKKRIQHALDNRQFLIHFQPILDLSNKNIAGYESYLRLLDEETGKALPAGKFIEVAEKQGQAEKIDHFVLQEVCRKLTDPQNKRPVRIMTVNLSEVTLNPNRLLPVIKKLVNHYPAVAGRLILEINEDVALRNVSALKLLMTAIKPLGIRFAIDDFGFDGTVSRYGFSSFSLLATLPIDFVKISGQFIRTLNDNTHDQLFIKTLVEETSAHNVKTIAGCVESEETMSLLTDFGVMFAQGYLIGHPSAQFDTSD</sequence>
<dbReference type="HOGENOM" id="CLU_000445_70_50_6"/>
<dbReference type="AlphaFoldDB" id="I1YEA0"/>
<dbReference type="EMBL" id="CP003380">
    <property type="protein sequence ID" value="AFJ01243.1"/>
    <property type="molecule type" value="Genomic_DNA"/>
</dbReference>
<dbReference type="RefSeq" id="WP_014702696.1">
    <property type="nucleotide sequence ID" value="NC_017856.1"/>
</dbReference>
<organism evidence="5 6">
    <name type="scientific">Methylophaga frappieri (strain ATCC BAA-2434 / DSM 25690 / JAM7)</name>
    <dbReference type="NCBI Taxonomy" id="754477"/>
    <lineage>
        <taxon>Bacteria</taxon>
        <taxon>Pseudomonadati</taxon>
        <taxon>Pseudomonadota</taxon>
        <taxon>Gammaproteobacteria</taxon>
        <taxon>Thiotrichales</taxon>
        <taxon>Piscirickettsiaceae</taxon>
        <taxon>Methylophaga</taxon>
    </lineage>
</organism>
<keyword evidence="1" id="KW-1133">Transmembrane helix</keyword>
<gene>
    <name evidence="5" type="ordered locus">Q7C_58</name>
</gene>
<protein>
    <submittedName>
        <fullName evidence="5">Diguanylate cyclase/phosphodiesterase (GGDEF &amp; EAL domains) with PAS/PAC sensor(S)</fullName>
    </submittedName>
</protein>
<proteinExistence type="predicted"/>